<proteinExistence type="predicted"/>
<organism evidence="3">
    <name type="scientific">mine drainage metagenome</name>
    <dbReference type="NCBI Taxonomy" id="410659"/>
    <lineage>
        <taxon>unclassified sequences</taxon>
        <taxon>metagenomes</taxon>
        <taxon>ecological metagenomes</taxon>
    </lineage>
</organism>
<feature type="compositionally biased region" description="Polar residues" evidence="2">
    <location>
        <begin position="53"/>
        <end position="64"/>
    </location>
</feature>
<evidence type="ECO:0000313" key="3">
    <source>
        <dbReference type="EMBL" id="OIR06031.1"/>
    </source>
</evidence>
<protein>
    <recommendedName>
        <fullName evidence="4">Toxin co-regulated pilus biosynthesis protein Q C-terminal domain-containing protein</fullName>
    </recommendedName>
</protein>
<dbReference type="AlphaFoldDB" id="A0A1J5SCE6"/>
<accession>A0A1J5SCE6</accession>
<evidence type="ECO:0000256" key="1">
    <source>
        <dbReference type="SAM" id="Coils"/>
    </source>
</evidence>
<evidence type="ECO:0000256" key="2">
    <source>
        <dbReference type="SAM" id="MobiDB-lite"/>
    </source>
</evidence>
<dbReference type="EMBL" id="MLJW01000046">
    <property type="protein sequence ID" value="OIR06031.1"/>
    <property type="molecule type" value="Genomic_DNA"/>
</dbReference>
<feature type="region of interest" description="Disordered" evidence="2">
    <location>
        <begin position="37"/>
        <end position="85"/>
    </location>
</feature>
<sequence length="302" mass="33663">MKTRQYWLFYLALLGIFTAGHAYAQFIISEDAVAPDTARQQPAPAAEPKREPSQASGLFTTTSDDVAPVTKKQEPQPAPLEKKPAKIKKMNDYRANFGNRVTIQHKGRKPAVFGKPVHAEDATLNDLVVALVPETFQVYGSDDVDMTVPVDGSDSSNWVVGMDYALKGTPYIATIDWDKKEINFSKDEKLKELEAAKVAKAAAKLEEEKKQVKTTKWVVSRDDGLLSIVLDKWCKNSNGQCVQFINQSSRDVPIDSEAEFNGTFHQCLGDLMTSIGQQVGRRFRWHLTSNNVLILTDDTIKD</sequence>
<reference evidence="3" key="1">
    <citation type="submission" date="2016-10" db="EMBL/GenBank/DDBJ databases">
        <title>Sequence of Gallionella enrichment culture.</title>
        <authorList>
            <person name="Poehlein A."/>
            <person name="Muehling M."/>
            <person name="Daniel R."/>
        </authorList>
    </citation>
    <scope>NUCLEOTIDE SEQUENCE</scope>
</reference>
<name>A0A1J5SCE6_9ZZZZ</name>
<evidence type="ECO:0008006" key="4">
    <source>
        <dbReference type="Google" id="ProtNLM"/>
    </source>
</evidence>
<feature type="coiled-coil region" evidence="1">
    <location>
        <begin position="186"/>
        <end position="215"/>
    </location>
</feature>
<comment type="caution">
    <text evidence="3">The sequence shown here is derived from an EMBL/GenBank/DDBJ whole genome shotgun (WGS) entry which is preliminary data.</text>
</comment>
<gene>
    <name evidence="3" type="ORF">GALL_118280</name>
</gene>
<keyword evidence="1" id="KW-0175">Coiled coil</keyword>